<dbReference type="Pfam" id="PF07729">
    <property type="entry name" value="FCD"/>
    <property type="match status" value="1"/>
</dbReference>
<comment type="caution">
    <text evidence="5">The sequence shown here is derived from an EMBL/GenBank/DDBJ whole genome shotgun (WGS) entry which is preliminary data.</text>
</comment>
<evidence type="ECO:0000256" key="3">
    <source>
        <dbReference type="ARBA" id="ARBA00023163"/>
    </source>
</evidence>
<name>A0A132MT67_9ACTN</name>
<dbReference type="InterPro" id="IPR036388">
    <property type="entry name" value="WH-like_DNA-bd_sf"/>
</dbReference>
<evidence type="ECO:0000256" key="2">
    <source>
        <dbReference type="ARBA" id="ARBA00023125"/>
    </source>
</evidence>
<dbReference type="PANTHER" id="PTHR43537:SF49">
    <property type="entry name" value="TRANSCRIPTIONAL REGULATORY PROTEIN"/>
    <property type="match status" value="1"/>
</dbReference>
<dbReference type="InterPro" id="IPR036390">
    <property type="entry name" value="WH_DNA-bd_sf"/>
</dbReference>
<reference evidence="6" key="1">
    <citation type="submission" date="2015-04" db="EMBL/GenBank/DDBJ databases">
        <title>Physiological reanalysis, assessment of diazotrophy, and genome sequences of multiple isolates of Streptomyces thermoautotrophicus.</title>
        <authorList>
            <person name="MacKellar D.C."/>
            <person name="Lieber L."/>
            <person name="Norman J."/>
            <person name="Bolger A."/>
            <person name="Tobin C."/>
            <person name="Murray J.W."/>
            <person name="Chang R."/>
            <person name="Ford T."/>
            <person name="Nguyen P.Q."/>
            <person name="Woodward J."/>
            <person name="Permingeat H."/>
            <person name="Joshi N.S."/>
            <person name="Silver P.A."/>
            <person name="Usadel B."/>
            <person name="Rutherford A.W."/>
            <person name="Friesen M."/>
            <person name="Prell J."/>
        </authorList>
    </citation>
    <scope>NUCLEOTIDE SEQUENCE [LARGE SCALE GENOMIC DNA]</scope>
    <source>
        <strain evidence="6">H1</strain>
    </source>
</reference>
<evidence type="ECO:0000259" key="4">
    <source>
        <dbReference type="PROSITE" id="PS50949"/>
    </source>
</evidence>
<dbReference type="InterPro" id="IPR008920">
    <property type="entry name" value="TF_FadR/GntR_C"/>
</dbReference>
<sequence>MQTANAAAHVAAILRDEILTGQLQGGAPVREHEVADRLGVSRTPVREAVSRLVAEGLLIKDGNRTAHVFRPSLTELLEIYEIRIPLESLAARFACEEADKAFVAELEKAGRALQNADLGIDWSIKHEAFHLLVARGSRRPRLESLVRTLRAQSEPYVRFAVASDDQLRHRAQHDHAEIIRLIKEGDGKAIERLVKNHLQATVKRVSALLSQHPGLSASGFAFPGPPVEPRSRR</sequence>
<dbReference type="SUPFAM" id="SSF46785">
    <property type="entry name" value="Winged helix' DNA-binding domain"/>
    <property type="match status" value="1"/>
</dbReference>
<dbReference type="Pfam" id="PF00392">
    <property type="entry name" value="GntR"/>
    <property type="match status" value="1"/>
</dbReference>
<dbReference type="RefSeq" id="WP_067421286.1">
    <property type="nucleotide sequence ID" value="NZ_JYIK01001124.1"/>
</dbReference>
<dbReference type="InterPro" id="IPR011711">
    <property type="entry name" value="GntR_C"/>
</dbReference>
<dbReference type="SMART" id="SM00345">
    <property type="entry name" value="HTH_GNTR"/>
    <property type="match status" value="1"/>
</dbReference>
<accession>A0A132MT67</accession>
<dbReference type="GO" id="GO:0003677">
    <property type="term" value="F:DNA binding"/>
    <property type="evidence" value="ECO:0007669"/>
    <property type="project" value="UniProtKB-KW"/>
</dbReference>
<organism evidence="5 6">
    <name type="scientific">Carbonactinospora thermoautotrophica</name>
    <dbReference type="NCBI Taxonomy" id="1469144"/>
    <lineage>
        <taxon>Bacteria</taxon>
        <taxon>Bacillati</taxon>
        <taxon>Actinomycetota</taxon>
        <taxon>Actinomycetes</taxon>
        <taxon>Kitasatosporales</taxon>
        <taxon>Carbonactinosporaceae</taxon>
        <taxon>Carbonactinospora</taxon>
    </lineage>
</organism>
<dbReference type="PATRIC" id="fig|1469144.10.peg.2097"/>
<dbReference type="AlphaFoldDB" id="A0A132MT67"/>
<dbReference type="InterPro" id="IPR000524">
    <property type="entry name" value="Tscrpt_reg_HTH_GntR"/>
</dbReference>
<dbReference type="Proteomes" id="UP000070188">
    <property type="component" value="Unassembled WGS sequence"/>
</dbReference>
<keyword evidence="2" id="KW-0238">DNA-binding</keyword>
<dbReference type="Gene3D" id="1.20.120.530">
    <property type="entry name" value="GntR ligand-binding domain-like"/>
    <property type="match status" value="1"/>
</dbReference>
<protein>
    <submittedName>
        <fullName evidence="5">Transcriptional regulator</fullName>
    </submittedName>
</protein>
<evidence type="ECO:0000256" key="1">
    <source>
        <dbReference type="ARBA" id="ARBA00023015"/>
    </source>
</evidence>
<keyword evidence="3" id="KW-0804">Transcription</keyword>
<dbReference type="SUPFAM" id="SSF48008">
    <property type="entry name" value="GntR ligand-binding domain-like"/>
    <property type="match status" value="1"/>
</dbReference>
<dbReference type="PRINTS" id="PR00035">
    <property type="entry name" value="HTHGNTR"/>
</dbReference>
<feature type="domain" description="HTH gntR-type" evidence="4">
    <location>
        <begin position="4"/>
        <end position="71"/>
    </location>
</feature>
<evidence type="ECO:0000313" key="6">
    <source>
        <dbReference type="Proteomes" id="UP000070188"/>
    </source>
</evidence>
<dbReference type="SMART" id="SM00895">
    <property type="entry name" value="FCD"/>
    <property type="match status" value="1"/>
</dbReference>
<keyword evidence="6" id="KW-1185">Reference proteome</keyword>
<keyword evidence="1" id="KW-0805">Transcription regulation</keyword>
<dbReference type="STRING" id="1469144.LI90_1938"/>
<evidence type="ECO:0000313" key="5">
    <source>
        <dbReference type="EMBL" id="KWX00910.1"/>
    </source>
</evidence>
<dbReference type="EMBL" id="LAXD01000001">
    <property type="protein sequence ID" value="KWX00910.1"/>
    <property type="molecule type" value="Genomic_DNA"/>
</dbReference>
<dbReference type="PANTHER" id="PTHR43537">
    <property type="entry name" value="TRANSCRIPTIONAL REGULATOR, GNTR FAMILY"/>
    <property type="match status" value="1"/>
</dbReference>
<dbReference type="Gene3D" id="1.10.10.10">
    <property type="entry name" value="Winged helix-like DNA-binding domain superfamily/Winged helix DNA-binding domain"/>
    <property type="match status" value="1"/>
</dbReference>
<proteinExistence type="predicted"/>
<gene>
    <name evidence="5" type="ORF">LI90_1938</name>
</gene>
<dbReference type="PROSITE" id="PS50949">
    <property type="entry name" value="HTH_GNTR"/>
    <property type="match status" value="1"/>
</dbReference>
<dbReference type="GO" id="GO:0003700">
    <property type="term" value="F:DNA-binding transcription factor activity"/>
    <property type="evidence" value="ECO:0007669"/>
    <property type="project" value="InterPro"/>
</dbReference>